<dbReference type="GO" id="GO:0016757">
    <property type="term" value="F:glycosyltransferase activity"/>
    <property type="evidence" value="ECO:0007669"/>
    <property type="project" value="InterPro"/>
</dbReference>
<organism evidence="3 4">
    <name type="scientific">Jiella flava</name>
    <dbReference type="NCBI Taxonomy" id="2816857"/>
    <lineage>
        <taxon>Bacteria</taxon>
        <taxon>Pseudomonadati</taxon>
        <taxon>Pseudomonadota</taxon>
        <taxon>Alphaproteobacteria</taxon>
        <taxon>Hyphomicrobiales</taxon>
        <taxon>Aurantimonadaceae</taxon>
        <taxon>Jiella</taxon>
    </lineage>
</organism>
<evidence type="ECO:0000259" key="2">
    <source>
        <dbReference type="Pfam" id="PF00534"/>
    </source>
</evidence>
<name>A0A939FYB9_9HYPH</name>
<evidence type="ECO:0000313" key="4">
    <source>
        <dbReference type="Proteomes" id="UP000664122"/>
    </source>
</evidence>
<dbReference type="Proteomes" id="UP000664122">
    <property type="component" value="Unassembled WGS sequence"/>
</dbReference>
<gene>
    <name evidence="3" type="ORF">J1C48_07710</name>
</gene>
<dbReference type="AlphaFoldDB" id="A0A939FYB9"/>
<dbReference type="PANTHER" id="PTHR46401">
    <property type="entry name" value="GLYCOSYLTRANSFERASE WBBK-RELATED"/>
    <property type="match status" value="1"/>
</dbReference>
<keyword evidence="1" id="KW-0808">Transferase</keyword>
<dbReference type="RefSeq" id="WP_207257246.1">
    <property type="nucleotide sequence ID" value="NZ_JAFMPP010000005.1"/>
</dbReference>
<dbReference type="GO" id="GO:0009103">
    <property type="term" value="P:lipopolysaccharide biosynthetic process"/>
    <property type="evidence" value="ECO:0007669"/>
    <property type="project" value="TreeGrafter"/>
</dbReference>
<dbReference type="SUPFAM" id="SSF53756">
    <property type="entry name" value="UDP-Glycosyltransferase/glycogen phosphorylase"/>
    <property type="match status" value="1"/>
</dbReference>
<dbReference type="EMBL" id="JAFMPP010000005">
    <property type="protein sequence ID" value="MBO0662456.1"/>
    <property type="molecule type" value="Genomic_DNA"/>
</dbReference>
<protein>
    <submittedName>
        <fullName evidence="3">Glycosyltransferase family 4 protein</fullName>
    </submittedName>
</protein>
<reference evidence="3" key="1">
    <citation type="submission" date="2021-03" db="EMBL/GenBank/DDBJ databases">
        <title>Whole genome sequence of Jiella sp. CQZ9-1.</title>
        <authorList>
            <person name="Tuo L."/>
        </authorList>
    </citation>
    <scope>NUCLEOTIDE SEQUENCE</scope>
    <source>
        <strain evidence="3">CQZ9-1</strain>
    </source>
</reference>
<comment type="caution">
    <text evidence="3">The sequence shown here is derived from an EMBL/GenBank/DDBJ whole genome shotgun (WGS) entry which is preliminary data.</text>
</comment>
<dbReference type="Gene3D" id="3.40.50.2000">
    <property type="entry name" value="Glycogen Phosphorylase B"/>
    <property type="match status" value="2"/>
</dbReference>
<proteinExistence type="predicted"/>
<feature type="domain" description="Glycosyl transferase family 1" evidence="2">
    <location>
        <begin position="213"/>
        <end position="363"/>
    </location>
</feature>
<dbReference type="InterPro" id="IPR001296">
    <property type="entry name" value="Glyco_trans_1"/>
</dbReference>
<dbReference type="PANTHER" id="PTHR46401:SF2">
    <property type="entry name" value="GLYCOSYLTRANSFERASE WBBK-RELATED"/>
    <property type="match status" value="1"/>
</dbReference>
<evidence type="ECO:0000313" key="3">
    <source>
        <dbReference type="EMBL" id="MBO0662456.1"/>
    </source>
</evidence>
<keyword evidence="4" id="KW-1185">Reference proteome</keyword>
<dbReference type="Pfam" id="PF00534">
    <property type="entry name" value="Glycos_transf_1"/>
    <property type="match status" value="1"/>
</dbReference>
<evidence type="ECO:0000256" key="1">
    <source>
        <dbReference type="ARBA" id="ARBA00022679"/>
    </source>
</evidence>
<accession>A0A939FYB9</accession>
<sequence length="397" mass="43893">MTRKRRCLITHPDLGSGGSEARAMTLIETLQSRFDVALATCRPFECDRLNDAYHCAVDPAGVEVRIVPMPALLRRSAGGDALKGAFLTRFVRQIAPEFDVLISAYNFVDFGRPAIQFVADFSFDDDMRRALDPAAVGMRGLLRNSPLSRGAYLALCRRIAGGQVSVVRRDADVVIANSQWTARLLKARYAMDCDVIYPPVHAEPIKTLARSSDFVMLGRITPDKRVLEAIDILHRVRERGHRFAFHIVGKIGDDSYGRRVRRHAAHHATWVRLHGGLYGNAKYAFLSRHSFAIHAHRREAFGIAVAEMVKMGIVPIVPAASAPAEIVGDERLAFTNADHAVDVIDRLLRQPRTVGEIRRQLAARGALFSKSTLDTAALELVDRMLSPSAFAHSEVAA</sequence>
<dbReference type="CDD" id="cd03801">
    <property type="entry name" value="GT4_PimA-like"/>
    <property type="match status" value="1"/>
</dbReference>